<evidence type="ECO:0000313" key="8">
    <source>
        <dbReference type="Proteomes" id="UP000271974"/>
    </source>
</evidence>
<dbReference type="PROSITE" id="PS50212">
    <property type="entry name" value="RASGEF_NTER"/>
    <property type="match status" value="1"/>
</dbReference>
<evidence type="ECO:0000256" key="1">
    <source>
        <dbReference type="ARBA" id="ARBA00022658"/>
    </source>
</evidence>
<dbReference type="PANTHER" id="PTHR23113:SF224">
    <property type="entry name" value="RAP GUANINE NUCLEOTIDE EXCHANGE FACTOR 1"/>
    <property type="match status" value="1"/>
</dbReference>
<organism evidence="7 8">
    <name type="scientific">Elysia chlorotica</name>
    <name type="common">Eastern emerald elysia</name>
    <name type="synonym">Sea slug</name>
    <dbReference type="NCBI Taxonomy" id="188477"/>
    <lineage>
        <taxon>Eukaryota</taxon>
        <taxon>Metazoa</taxon>
        <taxon>Spiralia</taxon>
        <taxon>Lophotrochozoa</taxon>
        <taxon>Mollusca</taxon>
        <taxon>Gastropoda</taxon>
        <taxon>Heterobranchia</taxon>
        <taxon>Euthyneura</taxon>
        <taxon>Panpulmonata</taxon>
        <taxon>Sacoglossa</taxon>
        <taxon>Placobranchoidea</taxon>
        <taxon>Plakobranchidae</taxon>
        <taxon>Elysia</taxon>
    </lineage>
</organism>
<dbReference type="Pfam" id="PF00617">
    <property type="entry name" value="RasGEF"/>
    <property type="match status" value="1"/>
</dbReference>
<evidence type="ECO:0000256" key="3">
    <source>
        <dbReference type="PROSITE-ProRule" id="PRU00168"/>
    </source>
</evidence>
<sequence>MPDVPGVPGVTGQALPDRRPGSQSASPSPQPEDRASDSQGAAPDQPGAATPSFTSTTAASVPSVPSEASAVKPEIQKDSDSDFCELNLLDDVEIEDQLVFKKEGEDGPEVRGGAVDALIVHATQAGKIEFMYQEAFLTTYRMFIPPKVLLEKLLYRFHKFQPFHNSSDQRKKLAHNAFSLLIRVVDELGLNELDGEITERLMMLVHELICDGTLQLARPLRRKLLEKCQKKAGAEAAAAGAGGAGGAGGSSSMSGSSIPQSVGPAGDSQDSLLSFKSLDIAEQMTLLDAQIFQKIEIPEVLLWPSEQSEELSPHLTMFTEHFNKMSYWCRTRILTQDDPRDREKYHIKFIKIMRHLKELHNFNSYLAILSAVDSAPVRRLEWPEKNLEILHKLGQLIDSRSSFKAYRQALAETDPPCIPYLGLILQDLTFVDYGNPDKLPDGNINFAKHWQQFNILDSMRRFRTSNYRMARNERILAMFSDFEDYMQEEPLWQLSQKIKPRGAGAGSAGSGVNTGGGGHKKQNSVS</sequence>
<dbReference type="SUPFAM" id="SSF48366">
    <property type="entry name" value="Ras GEF"/>
    <property type="match status" value="1"/>
</dbReference>
<feature type="compositionally biased region" description="Low complexity" evidence="4">
    <location>
        <begin position="46"/>
        <end position="73"/>
    </location>
</feature>
<feature type="region of interest" description="Disordered" evidence="4">
    <location>
        <begin position="498"/>
        <end position="526"/>
    </location>
</feature>
<protein>
    <recommendedName>
        <fullName evidence="2">CRK SH3-binding GNRP</fullName>
    </recommendedName>
</protein>
<dbReference type="InterPro" id="IPR036964">
    <property type="entry name" value="RASGEF_cat_dom_sf"/>
</dbReference>
<evidence type="ECO:0000256" key="2">
    <source>
        <dbReference type="ARBA" id="ARBA00083313"/>
    </source>
</evidence>
<feature type="region of interest" description="Disordered" evidence="4">
    <location>
        <begin position="239"/>
        <end position="265"/>
    </location>
</feature>
<dbReference type="PANTHER" id="PTHR23113">
    <property type="entry name" value="GUANINE NUCLEOTIDE EXCHANGE FACTOR"/>
    <property type="match status" value="1"/>
</dbReference>
<feature type="region of interest" description="Disordered" evidence="4">
    <location>
        <begin position="1"/>
        <end position="76"/>
    </location>
</feature>
<dbReference type="CDD" id="cd06224">
    <property type="entry name" value="REM"/>
    <property type="match status" value="1"/>
</dbReference>
<feature type="domain" description="Ras-GEF" evidence="5">
    <location>
        <begin position="276"/>
        <end position="501"/>
    </location>
</feature>
<feature type="compositionally biased region" description="Gly residues" evidence="4">
    <location>
        <begin position="240"/>
        <end position="249"/>
    </location>
</feature>
<dbReference type="EMBL" id="RQTK01000156">
    <property type="protein sequence ID" value="RUS85913.1"/>
    <property type="molecule type" value="Genomic_DNA"/>
</dbReference>
<dbReference type="Gene3D" id="1.10.840.10">
    <property type="entry name" value="Ras guanine-nucleotide exchange factors catalytic domain"/>
    <property type="match status" value="1"/>
</dbReference>
<dbReference type="Gene3D" id="1.20.870.10">
    <property type="entry name" value="Son of sevenless (SoS) protein Chain: S domain 1"/>
    <property type="match status" value="1"/>
</dbReference>
<dbReference type="GO" id="GO:0005085">
    <property type="term" value="F:guanyl-nucleotide exchange factor activity"/>
    <property type="evidence" value="ECO:0007669"/>
    <property type="project" value="UniProtKB-KW"/>
</dbReference>
<dbReference type="CDD" id="cd00155">
    <property type="entry name" value="RasGEF"/>
    <property type="match status" value="1"/>
</dbReference>
<evidence type="ECO:0000259" key="5">
    <source>
        <dbReference type="PROSITE" id="PS50009"/>
    </source>
</evidence>
<dbReference type="STRING" id="188477.A0A433TWF5"/>
<dbReference type="AlphaFoldDB" id="A0A433TWF5"/>
<evidence type="ECO:0000259" key="6">
    <source>
        <dbReference type="PROSITE" id="PS50212"/>
    </source>
</evidence>
<dbReference type="InterPro" id="IPR000651">
    <property type="entry name" value="Ras-like_Gua-exchang_fac_N"/>
</dbReference>
<dbReference type="GO" id="GO:0007265">
    <property type="term" value="P:Ras protein signal transduction"/>
    <property type="evidence" value="ECO:0007669"/>
    <property type="project" value="TreeGrafter"/>
</dbReference>
<feature type="domain" description="N-terminal Ras-GEF" evidence="6">
    <location>
        <begin position="106"/>
        <end position="229"/>
    </location>
</feature>
<dbReference type="SMART" id="SM00229">
    <property type="entry name" value="RasGEFN"/>
    <property type="match status" value="1"/>
</dbReference>
<feature type="compositionally biased region" description="Gly residues" evidence="4">
    <location>
        <begin position="503"/>
        <end position="517"/>
    </location>
</feature>
<dbReference type="Pfam" id="PF00618">
    <property type="entry name" value="RasGEF_N"/>
    <property type="match status" value="1"/>
</dbReference>
<dbReference type="PROSITE" id="PS00720">
    <property type="entry name" value="RASGEF"/>
    <property type="match status" value="1"/>
</dbReference>
<dbReference type="InterPro" id="IPR023578">
    <property type="entry name" value="Ras_GEF_dom_sf"/>
</dbReference>
<accession>A0A433TWF5</accession>
<dbReference type="OrthoDB" id="25179at2759"/>
<dbReference type="InterPro" id="IPR019804">
    <property type="entry name" value="Ras_G-nucl-exch_fac_CS"/>
</dbReference>
<name>A0A433TWF5_ELYCH</name>
<proteinExistence type="predicted"/>
<dbReference type="InterPro" id="IPR001895">
    <property type="entry name" value="RASGEF_cat_dom"/>
</dbReference>
<gene>
    <name evidence="7" type="ORF">EGW08_006316</name>
</gene>
<evidence type="ECO:0000313" key="7">
    <source>
        <dbReference type="EMBL" id="RUS85913.1"/>
    </source>
</evidence>
<dbReference type="SMART" id="SM00147">
    <property type="entry name" value="RasGEF"/>
    <property type="match status" value="1"/>
</dbReference>
<keyword evidence="1 3" id="KW-0344">Guanine-nucleotide releasing factor</keyword>
<reference evidence="7 8" key="1">
    <citation type="submission" date="2019-01" db="EMBL/GenBank/DDBJ databases">
        <title>A draft genome assembly of the solar-powered sea slug Elysia chlorotica.</title>
        <authorList>
            <person name="Cai H."/>
            <person name="Li Q."/>
            <person name="Fang X."/>
            <person name="Li J."/>
            <person name="Curtis N.E."/>
            <person name="Altenburger A."/>
            <person name="Shibata T."/>
            <person name="Feng M."/>
            <person name="Maeda T."/>
            <person name="Schwartz J.A."/>
            <person name="Shigenobu S."/>
            <person name="Lundholm N."/>
            <person name="Nishiyama T."/>
            <person name="Yang H."/>
            <person name="Hasebe M."/>
            <person name="Li S."/>
            <person name="Pierce S.K."/>
            <person name="Wang J."/>
        </authorList>
    </citation>
    <scope>NUCLEOTIDE SEQUENCE [LARGE SCALE GENOMIC DNA]</scope>
    <source>
        <strain evidence="7">EC2010</strain>
        <tissue evidence="7">Whole organism of an adult</tissue>
    </source>
</reference>
<evidence type="ECO:0000256" key="4">
    <source>
        <dbReference type="SAM" id="MobiDB-lite"/>
    </source>
</evidence>
<dbReference type="GO" id="GO:0005886">
    <property type="term" value="C:plasma membrane"/>
    <property type="evidence" value="ECO:0007669"/>
    <property type="project" value="TreeGrafter"/>
</dbReference>
<dbReference type="FunFam" id="1.10.840.10:FF:000009">
    <property type="entry name" value="rap guanine nucleotide exchange factor 1"/>
    <property type="match status" value="1"/>
</dbReference>
<comment type="caution">
    <text evidence="7">The sequence shown here is derived from an EMBL/GenBank/DDBJ whole genome shotgun (WGS) entry which is preliminary data.</text>
</comment>
<dbReference type="InterPro" id="IPR008937">
    <property type="entry name" value="Ras-like_GEF"/>
</dbReference>
<dbReference type="PROSITE" id="PS50009">
    <property type="entry name" value="RASGEF_CAT"/>
    <property type="match status" value="1"/>
</dbReference>
<dbReference type="Proteomes" id="UP000271974">
    <property type="component" value="Unassembled WGS sequence"/>
</dbReference>
<keyword evidence="8" id="KW-1185">Reference proteome</keyword>